<organism evidence="1 2">
    <name type="scientific">Actinopolymorpha pittospori</name>
    <dbReference type="NCBI Taxonomy" id="648752"/>
    <lineage>
        <taxon>Bacteria</taxon>
        <taxon>Bacillati</taxon>
        <taxon>Actinomycetota</taxon>
        <taxon>Actinomycetes</taxon>
        <taxon>Propionibacteriales</taxon>
        <taxon>Actinopolymorphaceae</taxon>
        <taxon>Actinopolymorpha</taxon>
    </lineage>
</organism>
<name>A0A927MWF8_9ACTN</name>
<dbReference type="Proteomes" id="UP000638648">
    <property type="component" value="Unassembled WGS sequence"/>
</dbReference>
<comment type="caution">
    <text evidence="1">The sequence shown here is derived from an EMBL/GenBank/DDBJ whole genome shotgun (WGS) entry which is preliminary data.</text>
</comment>
<evidence type="ECO:0008006" key="3">
    <source>
        <dbReference type="Google" id="ProtNLM"/>
    </source>
</evidence>
<proteinExistence type="predicted"/>
<dbReference type="RefSeq" id="WP_192749073.1">
    <property type="nucleotide sequence ID" value="NZ_BAABJL010000126.1"/>
</dbReference>
<reference evidence="1" key="1">
    <citation type="submission" date="2020-10" db="EMBL/GenBank/DDBJ databases">
        <title>Sequencing the genomes of 1000 actinobacteria strains.</title>
        <authorList>
            <person name="Klenk H.-P."/>
        </authorList>
    </citation>
    <scope>NUCLEOTIDE SEQUENCE</scope>
    <source>
        <strain evidence="1">DSM 45354</strain>
    </source>
</reference>
<keyword evidence="2" id="KW-1185">Reference proteome</keyword>
<dbReference type="EMBL" id="JADBEM010000001">
    <property type="protein sequence ID" value="MBE1604557.1"/>
    <property type="molecule type" value="Genomic_DNA"/>
</dbReference>
<protein>
    <recommendedName>
        <fullName evidence="3">Excreted virulence factor EspC, type VII ESX diderm</fullName>
    </recommendedName>
</protein>
<sequence length="100" mass="10972">MAPKVVDWDYVSELGKRIERSANDTMPKASRLAAEAQEAMMSAGQGGGMFVVASFFFGSEYVEQSFKIKQEVSAEVNTAAQKTSRNWEATEEVNTIRGGE</sequence>
<dbReference type="AlphaFoldDB" id="A0A927MWF8"/>
<gene>
    <name evidence="1" type="ORF">HEB94_001405</name>
</gene>
<accession>A0A927MWF8</accession>
<evidence type="ECO:0000313" key="2">
    <source>
        <dbReference type="Proteomes" id="UP000638648"/>
    </source>
</evidence>
<evidence type="ECO:0000313" key="1">
    <source>
        <dbReference type="EMBL" id="MBE1604557.1"/>
    </source>
</evidence>